<dbReference type="PRINTS" id="PR00040">
    <property type="entry name" value="HTHMERR"/>
</dbReference>
<dbReference type="SUPFAM" id="SSF46955">
    <property type="entry name" value="Putative DNA-binding domain"/>
    <property type="match status" value="1"/>
</dbReference>
<name>A0A1H6DBH9_9ACTN</name>
<dbReference type="SMART" id="SM00422">
    <property type="entry name" value="HTH_MERR"/>
    <property type="match status" value="1"/>
</dbReference>
<dbReference type="PROSITE" id="PS00552">
    <property type="entry name" value="HTH_MERR_1"/>
    <property type="match status" value="1"/>
</dbReference>
<organism evidence="3 4">
    <name type="scientific">Thermomonospora echinospora</name>
    <dbReference type="NCBI Taxonomy" id="1992"/>
    <lineage>
        <taxon>Bacteria</taxon>
        <taxon>Bacillati</taxon>
        <taxon>Actinomycetota</taxon>
        <taxon>Actinomycetes</taxon>
        <taxon>Streptosporangiales</taxon>
        <taxon>Thermomonosporaceae</taxon>
        <taxon>Thermomonospora</taxon>
    </lineage>
</organism>
<dbReference type="EMBL" id="FNVO01000015">
    <property type="protein sequence ID" value="SEG82638.1"/>
    <property type="molecule type" value="Genomic_DNA"/>
</dbReference>
<dbReference type="Pfam" id="PF13411">
    <property type="entry name" value="MerR_1"/>
    <property type="match status" value="1"/>
</dbReference>
<dbReference type="InterPro" id="IPR009061">
    <property type="entry name" value="DNA-bd_dom_put_sf"/>
</dbReference>
<dbReference type="PANTHER" id="PTHR30204:SF93">
    <property type="entry name" value="HTH MERR-TYPE DOMAIN-CONTAINING PROTEIN"/>
    <property type="match status" value="1"/>
</dbReference>
<dbReference type="InterPro" id="IPR047057">
    <property type="entry name" value="MerR_fam"/>
</dbReference>
<evidence type="ECO:0000256" key="1">
    <source>
        <dbReference type="ARBA" id="ARBA00023125"/>
    </source>
</evidence>
<gene>
    <name evidence="3" type="ORF">SAMN04489712_11554</name>
</gene>
<dbReference type="Proteomes" id="UP000236723">
    <property type="component" value="Unassembled WGS sequence"/>
</dbReference>
<dbReference type="CDD" id="cd01282">
    <property type="entry name" value="HTH_MerR-like_sg3"/>
    <property type="match status" value="1"/>
</dbReference>
<evidence type="ECO:0000313" key="4">
    <source>
        <dbReference type="Proteomes" id="UP000236723"/>
    </source>
</evidence>
<protein>
    <submittedName>
        <fullName evidence="3">DNA-binding transcriptional regulator, MerR family</fullName>
    </submittedName>
</protein>
<proteinExistence type="predicted"/>
<evidence type="ECO:0000313" key="3">
    <source>
        <dbReference type="EMBL" id="SEG82638.1"/>
    </source>
</evidence>
<dbReference type="PANTHER" id="PTHR30204">
    <property type="entry name" value="REDOX-CYCLING DRUG-SENSING TRANSCRIPTIONAL ACTIVATOR SOXR"/>
    <property type="match status" value="1"/>
</dbReference>
<evidence type="ECO:0000259" key="2">
    <source>
        <dbReference type="PROSITE" id="PS50937"/>
    </source>
</evidence>
<accession>A0A1H6DBH9</accession>
<dbReference type="InterPro" id="IPR000551">
    <property type="entry name" value="MerR-type_HTH_dom"/>
</dbReference>
<dbReference type="PROSITE" id="PS50937">
    <property type="entry name" value="HTH_MERR_2"/>
    <property type="match status" value="1"/>
</dbReference>
<keyword evidence="4" id="KW-1185">Reference proteome</keyword>
<feature type="domain" description="HTH merR-type" evidence="2">
    <location>
        <begin position="10"/>
        <end position="75"/>
    </location>
</feature>
<sequence length="142" mass="15843">MKVKESGVLIGELSRRTGVHPHQLRYYEAQGLLEPGRGANGYREYADDAVLTVAQIRKLLKAGLSTEEIGYMLPCATGSGPDLEPCPELLDTLRTRLHRMDEHIDTLVHSRQALHDYIEATEQRVSQHHRRCDSTAPASAQA</sequence>
<reference evidence="4" key="1">
    <citation type="submission" date="2016-10" db="EMBL/GenBank/DDBJ databases">
        <authorList>
            <person name="Varghese N."/>
            <person name="Submissions S."/>
        </authorList>
    </citation>
    <scope>NUCLEOTIDE SEQUENCE [LARGE SCALE GENOMIC DNA]</scope>
    <source>
        <strain evidence="4">DSM 43163</strain>
    </source>
</reference>
<dbReference type="Gene3D" id="1.10.1660.10">
    <property type="match status" value="1"/>
</dbReference>
<dbReference type="GO" id="GO:0003677">
    <property type="term" value="F:DNA binding"/>
    <property type="evidence" value="ECO:0007669"/>
    <property type="project" value="UniProtKB-KW"/>
</dbReference>
<dbReference type="GO" id="GO:0003700">
    <property type="term" value="F:DNA-binding transcription factor activity"/>
    <property type="evidence" value="ECO:0007669"/>
    <property type="project" value="InterPro"/>
</dbReference>
<dbReference type="AlphaFoldDB" id="A0A1H6DBH9"/>
<keyword evidence="1 3" id="KW-0238">DNA-binding</keyword>